<evidence type="ECO:0000256" key="6">
    <source>
        <dbReference type="ARBA" id="ARBA00023186"/>
    </source>
</evidence>
<dbReference type="InterPro" id="IPR027410">
    <property type="entry name" value="TCP-1-like_intermed_sf"/>
</dbReference>
<proteinExistence type="inferred from homology"/>
<sequence>MPAPKAANPKTVADAIRTSLGPRGMDKMIQAGNGDVTITNDGATILKQMQVLHPAAKMLVELSKAQDVEAGDGTTSVVVICGSLLDACTSLLEKGIHPTSISEAFQKAAAKSMEIIEGISTPVVSQNSGTLSPIAVDAVLKVINPATATNVDLNDIKIVKKLGGTIEDTELIDGLVFTQKTSGGPSRLEKAKIGPTMLNAVMENNVVVSDYTQMDRVLREERQYILDIVKKIKKAGCNVLLIQKSILRDAVSDLALHFLAKMKIMVVKDVEREDIEFVCKSTGCRPIASLDHFLPENLGSAELVEEIQTGTSKIVKITGVANVGRTVTVLIRGSNKLVLEEADRSLHDALCVIRCLVKKRALIAGGGAPETELSLRLMEYANTLTGMEQYCFRAFAEALEVIPFTLAENAGLNPIATVTELRNRHAQGEKTAGINVRKGCITNILEENVVQPMLVSTSAIHLASETVKSIMKIDDIKNHRIKIEL</sequence>
<keyword evidence="4 7" id="KW-0547">Nucleotide-binding</keyword>
<dbReference type="InterPro" id="IPR012717">
    <property type="entry name" value="Chap_CCT_delta"/>
</dbReference>
<comment type="caution">
    <text evidence="9">The sequence shown here is derived from an EMBL/GenBank/DDBJ whole genome shotgun (WGS) entry which is preliminary data.</text>
</comment>
<organism evidence="9 10">
    <name type="scientific">Tegillarca granosa</name>
    <name type="common">Malaysian cockle</name>
    <name type="synonym">Anadara granosa</name>
    <dbReference type="NCBI Taxonomy" id="220873"/>
    <lineage>
        <taxon>Eukaryota</taxon>
        <taxon>Metazoa</taxon>
        <taxon>Spiralia</taxon>
        <taxon>Lophotrochozoa</taxon>
        <taxon>Mollusca</taxon>
        <taxon>Bivalvia</taxon>
        <taxon>Autobranchia</taxon>
        <taxon>Pteriomorphia</taxon>
        <taxon>Arcoida</taxon>
        <taxon>Arcoidea</taxon>
        <taxon>Arcidae</taxon>
        <taxon>Tegillarca</taxon>
    </lineage>
</organism>
<dbReference type="EMBL" id="JARBDR010000657">
    <property type="protein sequence ID" value="KAJ8309037.1"/>
    <property type="molecule type" value="Genomic_DNA"/>
</dbReference>
<evidence type="ECO:0000313" key="9">
    <source>
        <dbReference type="EMBL" id="KAJ8309037.1"/>
    </source>
</evidence>
<comment type="similarity">
    <text evidence="2 7">Belongs to the TCP-1 chaperonin family.</text>
</comment>
<evidence type="ECO:0000256" key="4">
    <source>
        <dbReference type="ARBA" id="ARBA00022741"/>
    </source>
</evidence>
<keyword evidence="10" id="KW-1185">Reference proteome</keyword>
<accession>A0ABQ9EV30</accession>
<dbReference type="PANTHER" id="PTHR11353">
    <property type="entry name" value="CHAPERONIN"/>
    <property type="match status" value="1"/>
</dbReference>
<evidence type="ECO:0000256" key="2">
    <source>
        <dbReference type="ARBA" id="ARBA00008020"/>
    </source>
</evidence>
<dbReference type="Gene3D" id="1.10.560.10">
    <property type="entry name" value="GroEL-like equatorial domain"/>
    <property type="match status" value="1"/>
</dbReference>
<dbReference type="PROSITE" id="PS00995">
    <property type="entry name" value="TCP1_3"/>
    <property type="match status" value="1"/>
</dbReference>
<evidence type="ECO:0000256" key="3">
    <source>
        <dbReference type="ARBA" id="ARBA00016107"/>
    </source>
</evidence>
<dbReference type="InterPro" id="IPR027413">
    <property type="entry name" value="GROEL-like_equatorial_sf"/>
</dbReference>
<dbReference type="SUPFAM" id="SSF54849">
    <property type="entry name" value="GroEL-intermediate domain like"/>
    <property type="match status" value="1"/>
</dbReference>
<dbReference type="PRINTS" id="PR00304">
    <property type="entry name" value="TCOMPLEXTCP1"/>
</dbReference>
<dbReference type="PROSITE" id="PS00750">
    <property type="entry name" value="TCP1_1"/>
    <property type="match status" value="1"/>
</dbReference>
<dbReference type="Gene3D" id="3.30.260.10">
    <property type="entry name" value="TCP-1-like chaperonin intermediate domain"/>
    <property type="match status" value="1"/>
</dbReference>
<dbReference type="InterPro" id="IPR027409">
    <property type="entry name" value="GroEL-like_apical_dom_sf"/>
</dbReference>
<dbReference type="InterPro" id="IPR002423">
    <property type="entry name" value="Cpn60/GroEL/TCP-1"/>
</dbReference>
<dbReference type="SUPFAM" id="SSF48592">
    <property type="entry name" value="GroEL equatorial domain-like"/>
    <property type="match status" value="1"/>
</dbReference>
<name>A0ABQ9EV30_TEGGR</name>
<evidence type="ECO:0000256" key="8">
    <source>
        <dbReference type="RuleBase" id="RU004192"/>
    </source>
</evidence>
<dbReference type="InterPro" id="IPR017998">
    <property type="entry name" value="Chaperone_TCP-1"/>
</dbReference>
<dbReference type="Gene3D" id="3.50.7.10">
    <property type="entry name" value="GroEL"/>
    <property type="match status" value="1"/>
</dbReference>
<evidence type="ECO:0000256" key="5">
    <source>
        <dbReference type="ARBA" id="ARBA00022840"/>
    </source>
</evidence>
<dbReference type="CDD" id="cd03338">
    <property type="entry name" value="TCP1_delta"/>
    <property type="match status" value="1"/>
</dbReference>
<evidence type="ECO:0000256" key="1">
    <source>
        <dbReference type="ARBA" id="ARBA00004496"/>
    </source>
</evidence>
<reference evidence="9 10" key="1">
    <citation type="submission" date="2022-12" db="EMBL/GenBank/DDBJ databases">
        <title>Chromosome-level genome of Tegillarca granosa.</title>
        <authorList>
            <person name="Kim J."/>
        </authorList>
    </citation>
    <scope>NUCLEOTIDE SEQUENCE [LARGE SCALE GENOMIC DNA]</scope>
    <source>
        <strain evidence="9">Teg-2019</strain>
        <tissue evidence="9">Adductor muscle</tissue>
    </source>
</reference>
<evidence type="ECO:0000256" key="7">
    <source>
        <dbReference type="RuleBase" id="RU004187"/>
    </source>
</evidence>
<dbReference type="Proteomes" id="UP001217089">
    <property type="component" value="Unassembled WGS sequence"/>
</dbReference>
<evidence type="ECO:0000313" key="10">
    <source>
        <dbReference type="Proteomes" id="UP001217089"/>
    </source>
</evidence>
<keyword evidence="5 7" id="KW-0067">ATP-binding</keyword>
<protein>
    <recommendedName>
        <fullName evidence="3 8">T-complex protein 1 subunit delta</fullName>
    </recommendedName>
</protein>
<comment type="subcellular location">
    <subcellularLocation>
        <location evidence="1">Cytoplasm</location>
    </subcellularLocation>
</comment>
<dbReference type="SUPFAM" id="SSF52029">
    <property type="entry name" value="GroEL apical domain-like"/>
    <property type="match status" value="1"/>
</dbReference>
<gene>
    <name evidence="9" type="ORF">KUTeg_013911</name>
</gene>
<dbReference type="Pfam" id="PF00118">
    <property type="entry name" value="Cpn60_TCP1"/>
    <property type="match status" value="1"/>
</dbReference>
<dbReference type="PROSITE" id="PS00751">
    <property type="entry name" value="TCP1_2"/>
    <property type="match status" value="1"/>
</dbReference>
<dbReference type="InterPro" id="IPR002194">
    <property type="entry name" value="Chaperonin_TCP-1_CS"/>
</dbReference>
<keyword evidence="6 7" id="KW-0143">Chaperone</keyword>